<gene>
    <name evidence="1" type="ORF">NECAME_07340</name>
</gene>
<accession>W2TRC0</accession>
<evidence type="ECO:0000313" key="1">
    <source>
        <dbReference type="EMBL" id="ETN83582.1"/>
    </source>
</evidence>
<keyword evidence="2" id="KW-1185">Reference proteome</keyword>
<dbReference type="KEGG" id="nai:NECAME_07340"/>
<reference evidence="2" key="1">
    <citation type="journal article" date="2014" name="Nat. Genet.">
        <title>Genome of the human hookworm Necator americanus.</title>
        <authorList>
            <person name="Tang Y.T."/>
            <person name="Gao X."/>
            <person name="Rosa B.A."/>
            <person name="Abubucker S."/>
            <person name="Hallsworth-Pepin K."/>
            <person name="Martin J."/>
            <person name="Tyagi R."/>
            <person name="Heizer E."/>
            <person name="Zhang X."/>
            <person name="Bhonagiri-Palsikar V."/>
            <person name="Minx P."/>
            <person name="Warren W.C."/>
            <person name="Wang Q."/>
            <person name="Zhan B."/>
            <person name="Hotez P.J."/>
            <person name="Sternberg P.W."/>
            <person name="Dougall A."/>
            <person name="Gaze S.T."/>
            <person name="Mulvenna J."/>
            <person name="Sotillo J."/>
            <person name="Ranganathan S."/>
            <person name="Rabelo E.M."/>
            <person name="Wilson R.K."/>
            <person name="Felgner P.L."/>
            <person name="Bethony J."/>
            <person name="Hawdon J.M."/>
            <person name="Gasser R.B."/>
            <person name="Loukas A."/>
            <person name="Mitreva M."/>
        </authorList>
    </citation>
    <scope>NUCLEOTIDE SEQUENCE [LARGE SCALE GENOMIC DNA]</scope>
</reference>
<name>W2TRC0_NECAM</name>
<evidence type="ECO:0000313" key="2">
    <source>
        <dbReference type="Proteomes" id="UP000053676"/>
    </source>
</evidence>
<protein>
    <submittedName>
        <fullName evidence="1">Uncharacterized protein</fullName>
    </submittedName>
</protein>
<sequence length="254" mass="28381">MSSQSNLHSSDCLHNATGLPSFGRVYRSELDEGMSRAMATHMVSELSNCSSTRILSDILLLLCKGMHNILFLLILVEGEYWTGIEHVDDLTIQHGENFVLLQNNEDQLCVRIVLVTRMALESDFWAEIERIQQERLAYHDAPLLIINPIRPDTIQISSSSRRISSEVPPVLNNVTSNSSTLSLSLIYNGDLSPSLAYCLCALTSLACQLEQQGCVDVVLLLASYSHIHCGLWTSRQDIEMIYEKLAILVNTSRV</sequence>
<organism evidence="1 2">
    <name type="scientific">Necator americanus</name>
    <name type="common">Human hookworm</name>
    <dbReference type="NCBI Taxonomy" id="51031"/>
    <lineage>
        <taxon>Eukaryota</taxon>
        <taxon>Metazoa</taxon>
        <taxon>Ecdysozoa</taxon>
        <taxon>Nematoda</taxon>
        <taxon>Chromadorea</taxon>
        <taxon>Rhabditida</taxon>
        <taxon>Rhabditina</taxon>
        <taxon>Rhabditomorpha</taxon>
        <taxon>Strongyloidea</taxon>
        <taxon>Ancylostomatidae</taxon>
        <taxon>Bunostominae</taxon>
        <taxon>Necator</taxon>
    </lineage>
</organism>
<dbReference type="EMBL" id="KI658169">
    <property type="protein sequence ID" value="ETN83582.1"/>
    <property type="molecule type" value="Genomic_DNA"/>
</dbReference>
<dbReference type="STRING" id="51031.W2TRC0"/>
<dbReference type="OrthoDB" id="10253954at2759"/>
<dbReference type="AlphaFoldDB" id="W2TRC0"/>
<proteinExistence type="predicted"/>
<dbReference type="Proteomes" id="UP000053676">
    <property type="component" value="Unassembled WGS sequence"/>
</dbReference>